<dbReference type="EC" id="2.7.13.3" evidence="3"/>
<comment type="subcellular location">
    <subcellularLocation>
        <location evidence="2">Cell membrane</location>
        <topology evidence="2">Multi-pass membrane protein</topology>
    </subcellularLocation>
</comment>
<dbReference type="KEGG" id="palr:HGI30_21300"/>
<dbReference type="Gene3D" id="3.30.565.10">
    <property type="entry name" value="Histidine kinase-like ATPase, C-terminal domain"/>
    <property type="match status" value="1"/>
</dbReference>
<dbReference type="GO" id="GO:0007234">
    <property type="term" value="P:osmosensory signaling via phosphorelay pathway"/>
    <property type="evidence" value="ECO:0007669"/>
    <property type="project" value="TreeGrafter"/>
</dbReference>
<feature type="transmembrane region" description="Helical" evidence="12">
    <location>
        <begin position="31"/>
        <end position="53"/>
    </location>
</feature>
<accession>A0A6H2H2I5</accession>
<evidence type="ECO:0000256" key="10">
    <source>
        <dbReference type="ARBA" id="ARBA00023012"/>
    </source>
</evidence>
<evidence type="ECO:0000256" key="11">
    <source>
        <dbReference type="ARBA" id="ARBA00023136"/>
    </source>
</evidence>
<dbReference type="PROSITE" id="PS50885">
    <property type="entry name" value="HAMP"/>
    <property type="match status" value="1"/>
</dbReference>
<keyword evidence="10" id="KW-0902">Two-component regulatory system</keyword>
<keyword evidence="5" id="KW-0597">Phosphoprotein</keyword>
<dbReference type="SMART" id="SM00387">
    <property type="entry name" value="HATPase_c"/>
    <property type="match status" value="1"/>
</dbReference>
<proteinExistence type="predicted"/>
<keyword evidence="12" id="KW-1133">Transmembrane helix</keyword>
<keyword evidence="8" id="KW-0418">Kinase</keyword>
<protein>
    <recommendedName>
        <fullName evidence="3">histidine kinase</fullName>
        <ecNumber evidence="3">2.7.13.3</ecNumber>
    </recommendedName>
</protein>
<dbReference type="InterPro" id="IPR003594">
    <property type="entry name" value="HATPase_dom"/>
</dbReference>
<dbReference type="InterPro" id="IPR004358">
    <property type="entry name" value="Sig_transdc_His_kin-like_C"/>
</dbReference>
<keyword evidence="7" id="KW-0547">Nucleotide-binding</keyword>
<reference evidence="15 16" key="1">
    <citation type="submission" date="2020-04" db="EMBL/GenBank/DDBJ databases">
        <title>Novel Paenibacillus strain UniB2 isolated from commercial digestive syrup.</title>
        <authorList>
            <person name="Thorat V."/>
            <person name="Kirdat K."/>
            <person name="Tiwarekar B."/>
            <person name="Yadav A."/>
        </authorList>
    </citation>
    <scope>NUCLEOTIDE SEQUENCE [LARGE SCALE GENOMIC DNA]</scope>
    <source>
        <strain evidence="15 16">UniB2</strain>
    </source>
</reference>
<keyword evidence="16" id="KW-1185">Reference proteome</keyword>
<keyword evidence="12" id="KW-0812">Transmembrane</keyword>
<dbReference type="FunFam" id="1.10.287.130:FF:000001">
    <property type="entry name" value="Two-component sensor histidine kinase"/>
    <property type="match status" value="1"/>
</dbReference>
<dbReference type="InterPro" id="IPR036890">
    <property type="entry name" value="HATPase_C_sf"/>
</dbReference>
<evidence type="ECO:0000256" key="4">
    <source>
        <dbReference type="ARBA" id="ARBA00022475"/>
    </source>
</evidence>
<dbReference type="SUPFAM" id="SSF158472">
    <property type="entry name" value="HAMP domain-like"/>
    <property type="match status" value="1"/>
</dbReference>
<evidence type="ECO:0000256" key="5">
    <source>
        <dbReference type="ARBA" id="ARBA00022553"/>
    </source>
</evidence>
<dbReference type="SUPFAM" id="SSF55874">
    <property type="entry name" value="ATPase domain of HSP90 chaperone/DNA topoisomerase II/histidine kinase"/>
    <property type="match status" value="1"/>
</dbReference>
<keyword evidence="9" id="KW-0067">ATP-binding</keyword>
<dbReference type="Proteomes" id="UP000502136">
    <property type="component" value="Chromosome"/>
</dbReference>
<dbReference type="InterPro" id="IPR003660">
    <property type="entry name" value="HAMP_dom"/>
</dbReference>
<keyword evidence="4" id="KW-1003">Cell membrane</keyword>
<dbReference type="RefSeq" id="WP_168909339.1">
    <property type="nucleotide sequence ID" value="NZ_CP051428.1"/>
</dbReference>
<dbReference type="PROSITE" id="PS50109">
    <property type="entry name" value="HIS_KIN"/>
    <property type="match status" value="1"/>
</dbReference>
<dbReference type="GO" id="GO:0005886">
    <property type="term" value="C:plasma membrane"/>
    <property type="evidence" value="ECO:0007669"/>
    <property type="project" value="UniProtKB-SubCell"/>
</dbReference>
<evidence type="ECO:0000256" key="2">
    <source>
        <dbReference type="ARBA" id="ARBA00004651"/>
    </source>
</evidence>
<evidence type="ECO:0000259" key="13">
    <source>
        <dbReference type="PROSITE" id="PS50109"/>
    </source>
</evidence>
<dbReference type="Pfam" id="PF02518">
    <property type="entry name" value="HATPase_c"/>
    <property type="match status" value="1"/>
</dbReference>
<feature type="domain" description="HAMP" evidence="14">
    <location>
        <begin position="210"/>
        <end position="262"/>
    </location>
</feature>
<dbReference type="CDD" id="cd00082">
    <property type="entry name" value="HisKA"/>
    <property type="match status" value="1"/>
</dbReference>
<dbReference type="FunFam" id="3.30.565.10:FF:000006">
    <property type="entry name" value="Sensor histidine kinase WalK"/>
    <property type="match status" value="1"/>
</dbReference>
<evidence type="ECO:0000256" key="6">
    <source>
        <dbReference type="ARBA" id="ARBA00022679"/>
    </source>
</evidence>
<dbReference type="InterPro" id="IPR003661">
    <property type="entry name" value="HisK_dim/P_dom"/>
</dbReference>
<dbReference type="EMBL" id="CP051428">
    <property type="protein sequence ID" value="QJC53809.1"/>
    <property type="molecule type" value="Genomic_DNA"/>
</dbReference>
<dbReference type="SUPFAM" id="SSF47384">
    <property type="entry name" value="Homodimeric domain of signal transducing histidine kinase"/>
    <property type="match status" value="1"/>
</dbReference>
<dbReference type="SMART" id="SM00388">
    <property type="entry name" value="HisKA"/>
    <property type="match status" value="1"/>
</dbReference>
<dbReference type="Gene3D" id="6.10.340.10">
    <property type="match status" value="1"/>
</dbReference>
<dbReference type="Pfam" id="PF00512">
    <property type="entry name" value="HisKA"/>
    <property type="match status" value="1"/>
</dbReference>
<evidence type="ECO:0000256" key="8">
    <source>
        <dbReference type="ARBA" id="ARBA00022777"/>
    </source>
</evidence>
<evidence type="ECO:0000313" key="16">
    <source>
        <dbReference type="Proteomes" id="UP000502136"/>
    </source>
</evidence>
<dbReference type="AlphaFoldDB" id="A0A6H2H2I5"/>
<dbReference type="GO" id="GO:0005524">
    <property type="term" value="F:ATP binding"/>
    <property type="evidence" value="ECO:0007669"/>
    <property type="project" value="UniProtKB-KW"/>
</dbReference>
<feature type="transmembrane region" description="Helical" evidence="12">
    <location>
        <begin position="189"/>
        <end position="208"/>
    </location>
</feature>
<name>A0A6H2H2I5_9BACL</name>
<keyword evidence="11 12" id="KW-0472">Membrane</keyword>
<keyword evidence="6" id="KW-0808">Transferase</keyword>
<evidence type="ECO:0000313" key="15">
    <source>
        <dbReference type="EMBL" id="QJC53809.1"/>
    </source>
</evidence>
<dbReference type="SMART" id="SM00304">
    <property type="entry name" value="HAMP"/>
    <property type="match status" value="1"/>
</dbReference>
<dbReference type="PANTHER" id="PTHR42878:SF7">
    <property type="entry name" value="SENSOR HISTIDINE KINASE GLRK"/>
    <property type="match status" value="1"/>
</dbReference>
<evidence type="ECO:0000256" key="7">
    <source>
        <dbReference type="ARBA" id="ARBA00022741"/>
    </source>
</evidence>
<evidence type="ECO:0000256" key="9">
    <source>
        <dbReference type="ARBA" id="ARBA00022840"/>
    </source>
</evidence>
<sequence length="503" mass="55132">MSAVDAKAASLGGRLKAGAAAVARRIGLGGIFAKLLLISLSTLAVTFLVYNLVSSQLVGRDMLDRRQGLEGAELRRTITLLETAARDGWSDDSIRSALQLVVPPQMKSILIIERSGRYMQIGQVPLPVSDIRQLIASAGIGRSAEARTETVESDSGTFIVSSQYVPSLNRYVVSLSTGFQREFRRVQNLNALAVGIAIAVSVLVSWGFSRYMTRRIRRMSLGAEQFAKGRFETKIADRSADELGQLAGSLNRMADDLGALEQMRRDFLANVSHDLRSPLTSIHGYVEAILDGTVPQGKADRYLRITQDQTVRLMKLVSDLLDMSQIEAGQFDVVPSEFDLAEMIRLLLSRMESTFRHHSVRYEIDGLPAEVRVVGDPHRLEQVMVNLLQNAMAFSPPGSTVHVTLERGPDSACVTVRDEGIGMSAEQASRIWDRFYKSDEARGGRGGTGIGLSIVKHILDAHGSRIEVRSEPGRGSAFRFCLAWADAAAPDEDSESRTRPEET</sequence>
<organism evidence="15 16">
    <name type="scientific">Paenibacillus albicereus</name>
    <dbReference type="NCBI Taxonomy" id="2726185"/>
    <lineage>
        <taxon>Bacteria</taxon>
        <taxon>Bacillati</taxon>
        <taxon>Bacillota</taxon>
        <taxon>Bacilli</taxon>
        <taxon>Bacillales</taxon>
        <taxon>Paenibacillaceae</taxon>
        <taxon>Paenibacillus</taxon>
    </lineage>
</organism>
<evidence type="ECO:0000256" key="1">
    <source>
        <dbReference type="ARBA" id="ARBA00000085"/>
    </source>
</evidence>
<dbReference type="InterPro" id="IPR036097">
    <property type="entry name" value="HisK_dim/P_sf"/>
</dbReference>
<evidence type="ECO:0000256" key="12">
    <source>
        <dbReference type="SAM" id="Phobius"/>
    </source>
</evidence>
<dbReference type="Gene3D" id="1.10.287.130">
    <property type="match status" value="1"/>
</dbReference>
<gene>
    <name evidence="15" type="ORF">HGI30_21300</name>
</gene>
<evidence type="ECO:0000259" key="14">
    <source>
        <dbReference type="PROSITE" id="PS50885"/>
    </source>
</evidence>
<dbReference type="Pfam" id="PF00672">
    <property type="entry name" value="HAMP"/>
    <property type="match status" value="1"/>
</dbReference>
<dbReference type="InterPro" id="IPR050351">
    <property type="entry name" value="BphY/WalK/GraS-like"/>
</dbReference>
<dbReference type="CDD" id="cd06225">
    <property type="entry name" value="HAMP"/>
    <property type="match status" value="1"/>
</dbReference>
<comment type="catalytic activity">
    <reaction evidence="1">
        <text>ATP + protein L-histidine = ADP + protein N-phospho-L-histidine.</text>
        <dbReference type="EC" id="2.7.13.3"/>
    </reaction>
</comment>
<evidence type="ECO:0000256" key="3">
    <source>
        <dbReference type="ARBA" id="ARBA00012438"/>
    </source>
</evidence>
<dbReference type="PRINTS" id="PR00344">
    <property type="entry name" value="BCTRLSENSOR"/>
</dbReference>
<dbReference type="InterPro" id="IPR005467">
    <property type="entry name" value="His_kinase_dom"/>
</dbReference>
<dbReference type="GO" id="GO:0000156">
    <property type="term" value="F:phosphorelay response regulator activity"/>
    <property type="evidence" value="ECO:0007669"/>
    <property type="project" value="TreeGrafter"/>
</dbReference>
<dbReference type="GO" id="GO:0030295">
    <property type="term" value="F:protein kinase activator activity"/>
    <property type="evidence" value="ECO:0007669"/>
    <property type="project" value="TreeGrafter"/>
</dbReference>
<dbReference type="GO" id="GO:0000155">
    <property type="term" value="F:phosphorelay sensor kinase activity"/>
    <property type="evidence" value="ECO:0007669"/>
    <property type="project" value="InterPro"/>
</dbReference>
<dbReference type="PANTHER" id="PTHR42878">
    <property type="entry name" value="TWO-COMPONENT HISTIDINE KINASE"/>
    <property type="match status" value="1"/>
</dbReference>
<feature type="domain" description="Histidine kinase" evidence="13">
    <location>
        <begin position="270"/>
        <end position="486"/>
    </location>
</feature>